<keyword evidence="8 10" id="KW-0472">Membrane</keyword>
<dbReference type="AlphaFoldDB" id="A0A1D7QTK2"/>
<dbReference type="FunFam" id="1.20.81.30:FF:000001">
    <property type="entry name" value="Type II secretion system protein F"/>
    <property type="match status" value="2"/>
</dbReference>
<dbReference type="GO" id="GO:0005886">
    <property type="term" value="C:plasma membrane"/>
    <property type="evidence" value="ECO:0007669"/>
    <property type="project" value="UniProtKB-SubCell"/>
</dbReference>
<evidence type="ECO:0000256" key="10">
    <source>
        <dbReference type="SAM" id="Phobius"/>
    </source>
</evidence>
<organism evidence="12 13">
    <name type="scientific">Salisediminibacterium beveridgei</name>
    <dbReference type="NCBI Taxonomy" id="632773"/>
    <lineage>
        <taxon>Bacteria</taxon>
        <taxon>Bacillati</taxon>
        <taxon>Bacillota</taxon>
        <taxon>Bacilli</taxon>
        <taxon>Bacillales</taxon>
        <taxon>Bacillaceae</taxon>
        <taxon>Salisediminibacterium</taxon>
    </lineage>
</organism>
<gene>
    <name evidence="12" type="primary">pilC</name>
    <name evidence="12" type="ORF">BBEV_0983</name>
</gene>
<accession>A0A1D7QTK2</accession>
<dbReference type="Proteomes" id="UP000094463">
    <property type="component" value="Chromosome"/>
</dbReference>
<keyword evidence="5" id="KW-0997">Cell inner membrane</keyword>
<dbReference type="OrthoDB" id="9805682at2"/>
<dbReference type="Gene3D" id="1.20.81.30">
    <property type="entry name" value="Type II secretion system (T2SS), domain F"/>
    <property type="match status" value="2"/>
</dbReference>
<evidence type="ECO:0000256" key="8">
    <source>
        <dbReference type="ARBA" id="ARBA00023136"/>
    </source>
</evidence>
<dbReference type="InterPro" id="IPR042094">
    <property type="entry name" value="T2SS_GspF_sf"/>
</dbReference>
<dbReference type="PRINTS" id="PR00812">
    <property type="entry name" value="BCTERIALGSPF"/>
</dbReference>
<dbReference type="InterPro" id="IPR018076">
    <property type="entry name" value="T2SS_GspF_dom"/>
</dbReference>
<evidence type="ECO:0000256" key="9">
    <source>
        <dbReference type="RuleBase" id="RU003923"/>
    </source>
</evidence>
<evidence type="ECO:0000256" key="5">
    <source>
        <dbReference type="ARBA" id="ARBA00022519"/>
    </source>
</evidence>
<dbReference type="PROSITE" id="PS00874">
    <property type="entry name" value="T2SP_F"/>
    <property type="match status" value="1"/>
</dbReference>
<feature type="domain" description="Type II secretion system protein GspF" evidence="11">
    <location>
        <begin position="272"/>
        <end position="393"/>
    </location>
</feature>
<dbReference type="PANTHER" id="PTHR30012">
    <property type="entry name" value="GENERAL SECRETION PATHWAY PROTEIN"/>
    <property type="match status" value="1"/>
</dbReference>
<name>A0A1D7QTK2_9BACI</name>
<keyword evidence="6 9" id="KW-0812">Transmembrane</keyword>
<protein>
    <submittedName>
        <fullName evidence="12">Type IV fimbrial assembly protein PilC</fullName>
    </submittedName>
</protein>
<sequence>MAFYQYEARTRQGELLSGKIKADSQIEAEKKLVGDKNLSVLQMSKMQGILYQDLDLFNRVTSKDMVIFLRQMNTLLAAGIPLVDSINLLSQQAPNRLLRSALAEIEDDLRQGVSLSHAAEKHRKVFQPLVINMIRAGEAAGILDEIFERLAIYYEKQNATKQKVISALAYPSTLGVVAIGVVMFLLAVVVPSFADMFASFDSELPWITLFVLHAGEWTQSYAWVIIIAFILAIVGIRVGRKNDDIRYYLDYAMLKLPIVGPILQKSALARMSRTLSSLFTSSVPVLQATSIVERVAGNEVLAKVIRNIRASLEKGESMAGPMQHHWLFPPLVVQMVTVGERTGSLDQMLDRVAIFYEDEVDQAAERLKSMMEPLLIVVLAVIVGVIVASIAIPMFEIFDTIG</sequence>
<evidence type="ECO:0000256" key="6">
    <source>
        <dbReference type="ARBA" id="ARBA00022692"/>
    </source>
</evidence>
<evidence type="ECO:0000256" key="3">
    <source>
        <dbReference type="ARBA" id="ARBA00022448"/>
    </source>
</evidence>
<evidence type="ECO:0000256" key="4">
    <source>
        <dbReference type="ARBA" id="ARBA00022475"/>
    </source>
</evidence>
<feature type="transmembrane region" description="Helical" evidence="10">
    <location>
        <begin position="220"/>
        <end position="239"/>
    </location>
</feature>
<feature type="transmembrane region" description="Helical" evidence="10">
    <location>
        <begin position="374"/>
        <end position="395"/>
    </location>
</feature>
<comment type="subcellular location">
    <subcellularLocation>
        <location evidence="1">Cell inner membrane</location>
        <topology evidence="1">Multi-pass membrane protein</topology>
    </subcellularLocation>
    <subcellularLocation>
        <location evidence="9">Cell membrane</location>
        <topology evidence="9">Multi-pass membrane protein</topology>
    </subcellularLocation>
</comment>
<dbReference type="PATRIC" id="fig|632773.3.peg.1045"/>
<dbReference type="KEGG" id="bbev:BBEV_0983"/>
<dbReference type="PANTHER" id="PTHR30012:SF0">
    <property type="entry name" value="TYPE II SECRETION SYSTEM PROTEIN F-RELATED"/>
    <property type="match status" value="1"/>
</dbReference>
<dbReference type="RefSeq" id="WP_069364455.1">
    <property type="nucleotide sequence ID" value="NZ_CP012502.1"/>
</dbReference>
<dbReference type="InterPro" id="IPR003004">
    <property type="entry name" value="GspF/PilC"/>
</dbReference>
<keyword evidence="3 9" id="KW-0813">Transport</keyword>
<dbReference type="Pfam" id="PF00482">
    <property type="entry name" value="T2SSF"/>
    <property type="match status" value="2"/>
</dbReference>
<dbReference type="InterPro" id="IPR001992">
    <property type="entry name" value="T2SS_GspF/T4SS_PilC_CS"/>
</dbReference>
<keyword evidence="4" id="KW-1003">Cell membrane</keyword>
<feature type="domain" description="Type II secretion system protein GspF" evidence="11">
    <location>
        <begin position="68"/>
        <end position="191"/>
    </location>
</feature>
<evidence type="ECO:0000256" key="7">
    <source>
        <dbReference type="ARBA" id="ARBA00022989"/>
    </source>
</evidence>
<reference evidence="12 13" key="1">
    <citation type="submission" date="2015-08" db="EMBL/GenBank/DDBJ databases">
        <title>The complete genome sequence of Bacillus beveridgei MLTeJB.</title>
        <authorList>
            <person name="Hanson T.E."/>
            <person name="Mesa C."/>
            <person name="Basesman S.M."/>
            <person name="Oremland R.S."/>
        </authorList>
    </citation>
    <scope>NUCLEOTIDE SEQUENCE [LARGE SCALE GENOMIC DNA]</scope>
    <source>
        <strain evidence="12 13">MLTeJB</strain>
    </source>
</reference>
<evidence type="ECO:0000256" key="1">
    <source>
        <dbReference type="ARBA" id="ARBA00004429"/>
    </source>
</evidence>
<evidence type="ECO:0000256" key="2">
    <source>
        <dbReference type="ARBA" id="ARBA00005745"/>
    </source>
</evidence>
<proteinExistence type="inferred from homology"/>
<dbReference type="EMBL" id="CP012502">
    <property type="protein sequence ID" value="AOM82352.1"/>
    <property type="molecule type" value="Genomic_DNA"/>
</dbReference>
<dbReference type="GO" id="GO:0015628">
    <property type="term" value="P:protein secretion by the type II secretion system"/>
    <property type="evidence" value="ECO:0007669"/>
    <property type="project" value="TreeGrafter"/>
</dbReference>
<evidence type="ECO:0000313" key="13">
    <source>
        <dbReference type="Proteomes" id="UP000094463"/>
    </source>
</evidence>
<comment type="similarity">
    <text evidence="2 9">Belongs to the GSP F family.</text>
</comment>
<feature type="transmembrane region" description="Helical" evidence="10">
    <location>
        <begin position="168"/>
        <end position="194"/>
    </location>
</feature>
<keyword evidence="7 10" id="KW-1133">Transmembrane helix</keyword>
<evidence type="ECO:0000313" key="12">
    <source>
        <dbReference type="EMBL" id="AOM82352.1"/>
    </source>
</evidence>
<keyword evidence="13" id="KW-1185">Reference proteome</keyword>
<evidence type="ECO:0000259" key="11">
    <source>
        <dbReference type="Pfam" id="PF00482"/>
    </source>
</evidence>
<dbReference type="STRING" id="632773.BBEV_0983"/>